<dbReference type="PANTHER" id="PTHR23077:SF198">
    <property type="entry name" value="ATP-DEPENDENT ZINC METALLOPROTEASE FTSH"/>
    <property type="match status" value="1"/>
</dbReference>
<dbReference type="InterPro" id="IPR003593">
    <property type="entry name" value="AAA+_ATPase"/>
</dbReference>
<dbReference type="SMART" id="SM00382">
    <property type="entry name" value="AAA"/>
    <property type="match status" value="1"/>
</dbReference>
<dbReference type="Pfam" id="PF00004">
    <property type="entry name" value="AAA"/>
    <property type="match status" value="1"/>
</dbReference>
<dbReference type="Proteomes" id="UP000199226">
    <property type="component" value="Unassembled WGS sequence"/>
</dbReference>
<dbReference type="InterPro" id="IPR003959">
    <property type="entry name" value="ATPase_AAA_core"/>
</dbReference>
<reference evidence="3" key="1">
    <citation type="submission" date="2016-10" db="EMBL/GenBank/DDBJ databases">
        <authorList>
            <person name="Varghese N."/>
            <person name="Submissions S."/>
        </authorList>
    </citation>
    <scope>NUCLEOTIDE SEQUENCE [LARGE SCALE GENOMIC DNA]</scope>
    <source>
        <strain evidence="3">DSM 24536</strain>
    </source>
</reference>
<dbReference type="Gene3D" id="3.40.50.300">
    <property type="entry name" value="P-loop containing nucleotide triphosphate hydrolases"/>
    <property type="match status" value="1"/>
</dbReference>
<protein>
    <submittedName>
        <fullName evidence="2">ATPase family associated with various cellular activities (AAA)</fullName>
    </submittedName>
</protein>
<evidence type="ECO:0000313" key="2">
    <source>
        <dbReference type="EMBL" id="SDL85907.1"/>
    </source>
</evidence>
<keyword evidence="3" id="KW-1185">Reference proteome</keyword>
<accession>A0A1G9NIT5</accession>
<feature type="domain" description="AAA+ ATPase" evidence="1">
    <location>
        <begin position="125"/>
        <end position="257"/>
    </location>
</feature>
<dbReference type="SUPFAM" id="SSF52540">
    <property type="entry name" value="P-loop containing nucleoside triphosphate hydrolases"/>
    <property type="match status" value="1"/>
</dbReference>
<dbReference type="GO" id="GO:0016887">
    <property type="term" value="F:ATP hydrolysis activity"/>
    <property type="evidence" value="ECO:0007669"/>
    <property type="project" value="InterPro"/>
</dbReference>
<dbReference type="RefSeq" id="WP_090699526.1">
    <property type="nucleotide sequence ID" value="NZ_FNHH01000003.1"/>
</dbReference>
<dbReference type="EMBL" id="FNHH01000003">
    <property type="protein sequence ID" value="SDL85907.1"/>
    <property type="molecule type" value="Genomic_DNA"/>
</dbReference>
<evidence type="ECO:0000259" key="1">
    <source>
        <dbReference type="SMART" id="SM00382"/>
    </source>
</evidence>
<dbReference type="InterPro" id="IPR027417">
    <property type="entry name" value="P-loop_NTPase"/>
</dbReference>
<dbReference type="STRING" id="990371.SAMN05421813_10337"/>
<dbReference type="GO" id="GO:0005524">
    <property type="term" value="F:ATP binding"/>
    <property type="evidence" value="ECO:0007669"/>
    <property type="project" value="InterPro"/>
</dbReference>
<name>A0A1G9NIT5_9SPHI</name>
<gene>
    <name evidence="2" type="ORF">SAMN05421813_10337</name>
</gene>
<evidence type="ECO:0000313" key="3">
    <source>
        <dbReference type="Proteomes" id="UP000199226"/>
    </source>
</evidence>
<proteinExistence type="predicted"/>
<sequence length="332" mass="37616">MNQDLMIRLFRSIDGEPKDDIVKVAEVIIDDERKKGHMRLADRLKNILDKNINYHQSFKGELKNILGSHVSIPTDKRNNIPLANEIPREQLRYEMILSPEVEEKIQRIEKEYVARERLAHFGLKPRKRILMHGSPGCGKSMSAERIAWNIGLPFLKVKFEAIISSYLGESASNLKLLFEAIKSYPCVLLLDEFDFIAKARDNKQDVGEMHRVVNILLNVLEDYDGPGIIIATTNLEGSIDRALFRRFDDIIEMPKPGKSEITEILKSTLGSIKTSKDIKWSVLAGKMIGFSAALIVKIANDAAKLSVIKGNDSVDACYFDESLKENQLYIKS</sequence>
<dbReference type="CDD" id="cd19481">
    <property type="entry name" value="RecA-like_protease"/>
    <property type="match status" value="1"/>
</dbReference>
<dbReference type="AlphaFoldDB" id="A0A1G9NIT5"/>
<dbReference type="InterPro" id="IPR050168">
    <property type="entry name" value="AAA_ATPase_domain"/>
</dbReference>
<dbReference type="PANTHER" id="PTHR23077">
    <property type="entry name" value="AAA-FAMILY ATPASE"/>
    <property type="match status" value="1"/>
</dbReference>
<organism evidence="2 3">
    <name type="scientific">Daejeonella rubra</name>
    <dbReference type="NCBI Taxonomy" id="990371"/>
    <lineage>
        <taxon>Bacteria</taxon>
        <taxon>Pseudomonadati</taxon>
        <taxon>Bacteroidota</taxon>
        <taxon>Sphingobacteriia</taxon>
        <taxon>Sphingobacteriales</taxon>
        <taxon>Sphingobacteriaceae</taxon>
        <taxon>Daejeonella</taxon>
    </lineage>
</organism>
<dbReference type="Gene3D" id="1.10.8.60">
    <property type="match status" value="1"/>
</dbReference>
<dbReference type="OrthoDB" id="7438987at2"/>